<dbReference type="Proteomes" id="UP000807542">
    <property type="component" value="Unassembled WGS sequence"/>
</dbReference>
<dbReference type="AlphaFoldDB" id="A0A9D7AIK2"/>
<reference evidence="3 5" key="1">
    <citation type="submission" date="2020-11" db="EMBL/GenBank/DDBJ databases">
        <title>Insectihabitans protaetiae gen. nov. sp. nov. and Insectihabitans allomyrinae sp. nov., isolated from larvae of Protaetia brevitarsis seulensis and Allomyrina dichotoma, respectively.</title>
        <authorList>
            <person name="Lee S.D."/>
            <person name="Byeon Y.-S."/>
            <person name="Kim S.-M."/>
            <person name="Yang H.L."/>
            <person name="Kim I.S."/>
        </authorList>
    </citation>
    <scope>NUCLEOTIDE SEQUENCE</scope>
    <source>
        <strain evidence="3">CWB-B4</strain>
        <strain evidence="2 5">CWB-B43</strain>
    </source>
</reference>
<dbReference type="RefSeq" id="WP_228398423.1">
    <property type="nucleotide sequence ID" value="NZ_JADRCP010000002.1"/>
</dbReference>
<gene>
    <name evidence="3" type="ORF">I2492_09930</name>
    <name evidence="2" type="ORF">I2493_11455</name>
</gene>
<evidence type="ECO:0000313" key="3">
    <source>
        <dbReference type="EMBL" id="MBK5176641.1"/>
    </source>
</evidence>
<organism evidence="3 4">
    <name type="scientific">Limnobaculum xujianqingii</name>
    <dbReference type="NCBI Taxonomy" id="2738837"/>
    <lineage>
        <taxon>Bacteria</taxon>
        <taxon>Pseudomonadati</taxon>
        <taxon>Pseudomonadota</taxon>
        <taxon>Gammaproteobacteria</taxon>
        <taxon>Enterobacterales</taxon>
        <taxon>Budviciaceae</taxon>
        <taxon>Limnobaculum</taxon>
    </lineage>
</organism>
<protein>
    <submittedName>
        <fullName evidence="3">GIY-YIG nuclease family protein</fullName>
    </submittedName>
</protein>
<evidence type="ECO:0000313" key="5">
    <source>
        <dbReference type="Proteomes" id="UP001296969"/>
    </source>
</evidence>
<dbReference type="EMBL" id="JADRCP010000002">
    <property type="protein sequence ID" value="MBK5176641.1"/>
    <property type="molecule type" value="Genomic_DNA"/>
</dbReference>
<evidence type="ECO:0000313" key="2">
    <source>
        <dbReference type="EMBL" id="MBK5073628.1"/>
    </source>
</evidence>
<evidence type="ECO:0000313" key="4">
    <source>
        <dbReference type="Proteomes" id="UP000807542"/>
    </source>
</evidence>
<comment type="caution">
    <text evidence="3">The sequence shown here is derived from an EMBL/GenBank/DDBJ whole genome shotgun (WGS) entry which is preliminary data.</text>
</comment>
<dbReference type="SMART" id="SM00974">
    <property type="entry name" value="T5orf172"/>
    <property type="match status" value="1"/>
</dbReference>
<keyword evidence="5" id="KW-1185">Reference proteome</keyword>
<accession>A0A9D7AIK2</accession>
<evidence type="ECO:0000259" key="1">
    <source>
        <dbReference type="SMART" id="SM00974"/>
    </source>
</evidence>
<dbReference type="Proteomes" id="UP001296969">
    <property type="component" value="Unassembled WGS sequence"/>
</dbReference>
<dbReference type="Pfam" id="PF13455">
    <property type="entry name" value="MUG113"/>
    <property type="match status" value="1"/>
</dbReference>
<dbReference type="EMBL" id="JADRCQ010000002">
    <property type="protein sequence ID" value="MBK5073628.1"/>
    <property type="molecule type" value="Genomic_DNA"/>
</dbReference>
<name>A0A9D7AIK2_9GAMM</name>
<feature type="domain" description="Bacteriophage T5 Orf172 DNA-binding" evidence="1">
    <location>
        <begin position="301"/>
        <end position="395"/>
    </location>
</feature>
<dbReference type="InterPro" id="IPR018306">
    <property type="entry name" value="Phage_T5_Orf172_DNA-bd"/>
</dbReference>
<proteinExistence type="predicted"/>
<sequence>MIRLSTNHLSGKSTLNSIISEDDEFGLLDVQPLKPKSGLVNLYGNQFSEIVAYYELHGRLPTEGNMVSLDEKRLARRLTSIKENPDLCLQLRSIDFYNLLESNSSDYIHTNLAAESESPAYINKSELVTSLEDIFADDDDELLNFDEPDIFSITHVSVDRKEQPDEIAQRQTCPDFQRFEPLFLQLRGGLKNGIFSLERFTHKLKISEGDFFVLNGVVGYVHSAGERLREYSTYNARLHLIFENGTEMNMLYQSLTHGLVRDKEGRKVQLNGQKLIPSDVSVPSGLVYILATKSKDPALIPYKQNLYKIGFTETTVEQRIKNAEKDRTFLEAPVRIVAASQCFNLNAQKLEALVHGFLATRRLNITLKSHTGQVYTPKEWFNVPLATVQAVIQYVVDGTISQYRLDNTTGKIVSKR</sequence>